<dbReference type="InterPro" id="IPR054612">
    <property type="entry name" value="Phage_capsid-like_C"/>
</dbReference>
<evidence type="ECO:0000256" key="2">
    <source>
        <dbReference type="SAM" id="MobiDB-lite"/>
    </source>
</evidence>
<comment type="caution">
    <text evidence="4">The sequence shown here is derived from an EMBL/GenBank/DDBJ whole genome shotgun (WGS) entry which is preliminary data.</text>
</comment>
<feature type="region of interest" description="Disordered" evidence="2">
    <location>
        <begin position="91"/>
        <end position="122"/>
    </location>
</feature>
<organism evidence="4 5">
    <name type="scientific">Rhizobium loti</name>
    <name type="common">Mesorhizobium loti</name>
    <dbReference type="NCBI Taxonomy" id="381"/>
    <lineage>
        <taxon>Bacteria</taxon>
        <taxon>Pseudomonadati</taxon>
        <taxon>Pseudomonadota</taxon>
        <taxon>Alphaproteobacteria</taxon>
        <taxon>Hyphomicrobiales</taxon>
        <taxon>Phyllobacteriaceae</taxon>
        <taxon>Mesorhizobium</taxon>
    </lineage>
</organism>
<feature type="domain" description="Phage capsid-like C-terminal" evidence="3">
    <location>
        <begin position="174"/>
        <end position="462"/>
    </location>
</feature>
<dbReference type="RefSeq" id="WP_109658758.1">
    <property type="nucleotide sequence ID" value="NZ_QGGH01000001.1"/>
</dbReference>
<dbReference type="SUPFAM" id="SSF56563">
    <property type="entry name" value="Major capsid protein gp5"/>
    <property type="match status" value="1"/>
</dbReference>
<dbReference type="EMBL" id="QGGH01000001">
    <property type="protein sequence ID" value="PWJ93540.1"/>
    <property type="molecule type" value="Genomic_DNA"/>
</dbReference>
<dbReference type="GeneID" id="61049576"/>
<gene>
    <name evidence="4" type="ORF">C8D77_101219</name>
</gene>
<dbReference type="Pfam" id="PF05065">
    <property type="entry name" value="Phage_capsid"/>
    <property type="match status" value="1"/>
</dbReference>
<evidence type="ECO:0000256" key="1">
    <source>
        <dbReference type="ARBA" id="ARBA00004328"/>
    </source>
</evidence>
<dbReference type="Gene3D" id="3.30.2400.10">
    <property type="entry name" value="Major capsid protein gp5"/>
    <property type="match status" value="1"/>
</dbReference>
<accession>A0A8E2WFY4</accession>
<proteinExistence type="predicted"/>
<dbReference type="NCBIfam" id="TIGR01554">
    <property type="entry name" value="major_cap_HK97"/>
    <property type="match status" value="1"/>
</dbReference>
<dbReference type="AlphaFoldDB" id="A0A8E2WFY4"/>
<dbReference type="Proteomes" id="UP000245631">
    <property type="component" value="Unassembled WGS sequence"/>
</dbReference>
<sequence length="485" mass="51512">MTKHIVRASSGLLALGAAFVGAAYFGPILMDAASALAALEDRRLEMFNASQALIDAADTDEVDLSDEDLATIETNRVEIEKLDKQINARKALAPQGAGRRSTAEPQNRGAGGGNGGRTVIPAQPRLDNAKHGFQSFGAFAQTVMQHYKQIDNDSVTKLRNVATTYGGEGVGTDGGFLVPPSFSTEIWQKVQAEENLLNRCTPLVTDGNSMMIPKDETTPWQTSGGVQVYWEGEAQAPSASKPAFEMGALRLSKLMALVPISDELLSDASGLESWLRAKAPGKMAAKLNTAIIAGTGVGQPLGIIPGYSAVGASVIQVSKATSQPADTIWMANIEAMHARMYAPWRRNGVWLINQDLEPQLAGMAFQASGATSLLPGTNPVPAYLPPGGLSASAYGTLKGRPVVPIEACSAIGDLGDIIFADFNQYWALTKSGGIQSDTSIHLYFDQALTAFRFIFRVNGQPAWSSTITRQNGGNDLSWAVALQAR</sequence>
<evidence type="ECO:0000313" key="4">
    <source>
        <dbReference type="EMBL" id="PWJ93540.1"/>
    </source>
</evidence>
<comment type="subcellular location">
    <subcellularLocation>
        <location evidence="1">Virion</location>
    </subcellularLocation>
</comment>
<dbReference type="InterPro" id="IPR024455">
    <property type="entry name" value="Phage_capsid"/>
</dbReference>
<evidence type="ECO:0000313" key="5">
    <source>
        <dbReference type="Proteomes" id="UP000245631"/>
    </source>
</evidence>
<evidence type="ECO:0000259" key="3">
    <source>
        <dbReference type="Pfam" id="PF05065"/>
    </source>
</evidence>
<protein>
    <submittedName>
        <fullName evidence="4">HK97 family phage major capsid protein</fullName>
    </submittedName>
</protein>
<reference evidence="4 5" key="1">
    <citation type="submission" date="2018-05" db="EMBL/GenBank/DDBJ databases">
        <title>Genomic Encyclopedia of Type Strains, Phase IV (KMG-IV): sequencing the most valuable type-strain genomes for metagenomic binning, comparative biology and taxonomic classification.</title>
        <authorList>
            <person name="Goeker M."/>
        </authorList>
    </citation>
    <scope>NUCLEOTIDE SEQUENCE [LARGE SCALE GENOMIC DNA]</scope>
    <source>
        <strain evidence="4 5">DSM 2626</strain>
    </source>
</reference>
<name>A0A8E2WFY4_RHILI</name>